<feature type="transmembrane region" description="Helical" evidence="2">
    <location>
        <begin position="47"/>
        <end position="70"/>
    </location>
</feature>
<feature type="region of interest" description="Disordered" evidence="1">
    <location>
        <begin position="1"/>
        <end position="36"/>
    </location>
</feature>
<gene>
    <name evidence="3" type="ORF">PFISCL1PPCAC_1209</name>
</gene>
<feature type="compositionally biased region" description="Pro residues" evidence="1">
    <location>
        <begin position="1"/>
        <end position="21"/>
    </location>
</feature>
<keyword evidence="2" id="KW-1133">Transmembrane helix</keyword>
<evidence type="ECO:0000313" key="4">
    <source>
        <dbReference type="Proteomes" id="UP001432322"/>
    </source>
</evidence>
<sequence length="115" mass="12222">MAAPPPSPSPSPSTPAPPNPNPNTEKAKAKKDAPPKNTVEIEKSVKFLLITILVQIPFAIAIVGCGVWVMLEKPRYSGENNLILSMGVGSLLLILLAFGAAFSKNRCVLITLLVF</sequence>
<name>A0AAV5UUE6_9BILA</name>
<evidence type="ECO:0000256" key="2">
    <source>
        <dbReference type="SAM" id="Phobius"/>
    </source>
</evidence>
<protein>
    <submittedName>
        <fullName evidence="3">Uncharacterized protein</fullName>
    </submittedName>
</protein>
<organism evidence="3 4">
    <name type="scientific">Pristionchus fissidentatus</name>
    <dbReference type="NCBI Taxonomy" id="1538716"/>
    <lineage>
        <taxon>Eukaryota</taxon>
        <taxon>Metazoa</taxon>
        <taxon>Ecdysozoa</taxon>
        <taxon>Nematoda</taxon>
        <taxon>Chromadorea</taxon>
        <taxon>Rhabditida</taxon>
        <taxon>Rhabditina</taxon>
        <taxon>Diplogasteromorpha</taxon>
        <taxon>Diplogasteroidea</taxon>
        <taxon>Neodiplogasteridae</taxon>
        <taxon>Pristionchus</taxon>
    </lineage>
</organism>
<proteinExistence type="predicted"/>
<keyword evidence="4" id="KW-1185">Reference proteome</keyword>
<evidence type="ECO:0000313" key="3">
    <source>
        <dbReference type="EMBL" id="GMT09912.1"/>
    </source>
</evidence>
<feature type="non-terminal residue" evidence="3">
    <location>
        <position position="115"/>
    </location>
</feature>
<evidence type="ECO:0000256" key="1">
    <source>
        <dbReference type="SAM" id="MobiDB-lite"/>
    </source>
</evidence>
<keyword evidence="2" id="KW-0472">Membrane</keyword>
<dbReference type="AlphaFoldDB" id="A0AAV5UUE6"/>
<keyword evidence="2" id="KW-0812">Transmembrane</keyword>
<dbReference type="EMBL" id="BTSY01000001">
    <property type="protein sequence ID" value="GMT09912.1"/>
    <property type="molecule type" value="Genomic_DNA"/>
</dbReference>
<accession>A0AAV5UUE6</accession>
<reference evidence="3" key="1">
    <citation type="submission" date="2023-10" db="EMBL/GenBank/DDBJ databases">
        <title>Genome assembly of Pristionchus species.</title>
        <authorList>
            <person name="Yoshida K."/>
            <person name="Sommer R.J."/>
        </authorList>
    </citation>
    <scope>NUCLEOTIDE SEQUENCE</scope>
    <source>
        <strain evidence="3">RS5133</strain>
    </source>
</reference>
<feature type="compositionally biased region" description="Basic and acidic residues" evidence="1">
    <location>
        <begin position="25"/>
        <end position="36"/>
    </location>
</feature>
<comment type="caution">
    <text evidence="3">The sequence shown here is derived from an EMBL/GenBank/DDBJ whole genome shotgun (WGS) entry which is preliminary data.</text>
</comment>
<feature type="transmembrane region" description="Helical" evidence="2">
    <location>
        <begin position="82"/>
        <end position="102"/>
    </location>
</feature>
<dbReference type="Proteomes" id="UP001432322">
    <property type="component" value="Unassembled WGS sequence"/>
</dbReference>